<reference evidence="2" key="1">
    <citation type="submission" date="2021-05" db="EMBL/GenBank/DDBJ databases">
        <authorList>
            <person name="Alioto T."/>
            <person name="Alioto T."/>
            <person name="Gomez Garrido J."/>
        </authorList>
    </citation>
    <scope>NUCLEOTIDE SEQUENCE</scope>
</reference>
<dbReference type="AlphaFoldDB" id="A0A8D8S4M5"/>
<feature type="region of interest" description="Disordered" evidence="1">
    <location>
        <begin position="206"/>
        <end position="247"/>
    </location>
</feature>
<proteinExistence type="predicted"/>
<evidence type="ECO:0000256" key="1">
    <source>
        <dbReference type="SAM" id="MobiDB-lite"/>
    </source>
</evidence>
<sequence>MSDHDQNHMLVAPKPYPSLVASKPYPSLVATKPYPSLISITSHEYSNDSTLNPKPWYNDFVYEDPPEDYAPRKPLPSETAAPQPSPRKITCDVKHETCKVACEEGIADKTSLELIQEISDKIFRNDEKACFTDSEISVDTGKPKQRYAIDTNGIQKLSVSENQMSSLSPPNERISEDLRDWLMNTTLEEFDERIRPISRENKQFTSMNTEESVKQSIVHPEPNYFPDKDRKANSLLKPGKRTKNKPQGTVNILENNIRIKRTKDKKDYRIKLVSPNTTIGDGFAMTTVNNSVTMGTRSSATMTTKHSVTMTTEPVMSVGLCEEYVLTEKVLREAVSSRRGYLNLIRRNNEIEG</sequence>
<accession>A0A8D8S4M5</accession>
<dbReference type="EMBL" id="HBUF01200586">
    <property type="protein sequence ID" value="CAG6661741.1"/>
    <property type="molecule type" value="Transcribed_RNA"/>
</dbReference>
<feature type="region of interest" description="Disordered" evidence="1">
    <location>
        <begin position="67"/>
        <end position="88"/>
    </location>
</feature>
<name>A0A8D8S4M5_9HEMI</name>
<organism evidence="2">
    <name type="scientific">Cacopsylla melanoneura</name>
    <dbReference type="NCBI Taxonomy" id="428564"/>
    <lineage>
        <taxon>Eukaryota</taxon>
        <taxon>Metazoa</taxon>
        <taxon>Ecdysozoa</taxon>
        <taxon>Arthropoda</taxon>
        <taxon>Hexapoda</taxon>
        <taxon>Insecta</taxon>
        <taxon>Pterygota</taxon>
        <taxon>Neoptera</taxon>
        <taxon>Paraneoptera</taxon>
        <taxon>Hemiptera</taxon>
        <taxon>Sternorrhyncha</taxon>
        <taxon>Psylloidea</taxon>
        <taxon>Psyllidae</taxon>
        <taxon>Psyllinae</taxon>
        <taxon>Cacopsylla</taxon>
    </lineage>
</organism>
<protein>
    <submittedName>
        <fullName evidence="2">Uncharacterized protein</fullName>
    </submittedName>
</protein>
<evidence type="ECO:0000313" key="2">
    <source>
        <dbReference type="EMBL" id="CAG6661741.1"/>
    </source>
</evidence>